<feature type="transmembrane region" description="Helical" evidence="6">
    <location>
        <begin position="259"/>
        <end position="279"/>
    </location>
</feature>
<dbReference type="InterPro" id="IPR003593">
    <property type="entry name" value="AAA+_ATPase"/>
</dbReference>
<dbReference type="InterPro" id="IPR008984">
    <property type="entry name" value="SMAD_FHA_dom_sf"/>
</dbReference>
<proteinExistence type="predicted"/>
<evidence type="ECO:0000256" key="5">
    <source>
        <dbReference type="SAM" id="MobiDB-lite"/>
    </source>
</evidence>
<dbReference type="SUPFAM" id="SSF49879">
    <property type="entry name" value="SMAD/FHA domain"/>
    <property type="match status" value="1"/>
</dbReference>
<sequence>MRLKVTVRQPGQPDEDVLVVLDTTATIGDLARHVGAAQPGSGEPTLRVTAPGSNTPLLLNPLTSVHESPLRSGWTAEPAVLHDPTQGSMAVATAVVVDGPDAGRSFPLQAGVNYVGRSPASHVRLSDPEVSRRHATITIAETTVVAADLNSANGLDIDGRRTERAQVGTRTLIQVGDTTLRVLPAGMRATLGGTQPLGHDSADRPFTRSPRVDPVYRGAELTAPELPSPAEKPRFPLLAIIAPIILGSALFFVTWQPVTLLFIALSPIIMLGTWIDGLLQNRRRRREESSRFEQGLAALTAELDDQARIERRERLAESPSAAAIAAAIRERGALVWTRKPEHAAFGDLRFGTGALCSRTRVASPTRTHAAADEWARVTALIEAHRTVAGVPVVENLDRAGAIGVAGDSSFAVGVARALVIQLATLHSPADLVITAIGGPDEAVEWGWLKWLPHVDSPHSPIRGSLSSEFTTAGMLLAELEELVAARRVAGAGRGEHVRSRLAEAAATRRADEAVEREPATPTMVVVVLGDPPVDGGRLVQLGEEGADYGVHLVYLARETRALPVVCRTFVDVAADGRATVGFVREGRTVDLVEPMSFSDHEAAELARLLAPLEDAGSPVLDESDLPRQVAFVDLFDESIADDSDALAARWLKNDSLIDVWTPGTVREPGGIRALVGQGPLEPLHLDLRRHGPHALVGGTTGSGKSEFLQTWILGMAVEYSPDRVTFLLVDYKGGAAFADCVDLPHTVGLVTDLNGHLVRRALTSLRAELRHRERLLNAKGAKDLETLESRSDPETPPALIIVIDEFAALAAEVPEFVDGVLDIAQRGRSLGLHLVMATQRPAGVIKDSLRANTNLRIALRVADDDDSRDVIGVDRAARFDASTPGRAAAKLGPGKLHDFQTAYLGGRTNRAARAKADIDTVALRFGPGEPWPSRSVAPETGQVAADDDTRDITRMVRTIRIATATRRVRAPRRPWLDQLPDIVDLGTLTAGPAGTVAVGLVDEPESQRQRVGVLDFDRDGSIAVFGAGASGKSTLLRTVAVATSIDAASDPVHVYALDFAGGALATLETLPTVGAVIDGADTERLARLISHLTALADDRSARFASVRAANLTEYRAIIGDREPPRVLVLLDGMSAFRTEHEFAGGGRLFDSFTRIVATGRQLGIHVIVTADRQAAFPTQLLAVMGRRLVLRLATAADYAVADVPDDVLTDAPPGRALLDGQEMQLAVPGGSDDLATQATRIEELATTLRKKDVPQAPEIARLPDVVRLAELPRTADGLPVFAISDETLGPATVPDGLFVVTGPFDSGRTTAMRTIVESVCAARPELAPYLVVARRSALTGATRWAERSADADQAESLATRLAAALELPHTERDTNRFIVIENSSDFEGLAAEVAVARLLKAARRADVSVLVETDTITSGNAWQIHAELKTARAGIVLQPEETDGFALFRVQFPRVTRADFPKGRGLLVDAGRVTRVQVALPVGDEGPPATPRGMRTQTAP</sequence>
<dbReference type="CDD" id="cd00060">
    <property type="entry name" value="FHA"/>
    <property type="match status" value="1"/>
</dbReference>
<dbReference type="Proteomes" id="UP001596306">
    <property type="component" value="Unassembled WGS sequence"/>
</dbReference>
<evidence type="ECO:0000256" key="2">
    <source>
        <dbReference type="ARBA" id="ARBA00022741"/>
    </source>
</evidence>
<evidence type="ECO:0000313" key="9">
    <source>
        <dbReference type="EMBL" id="MFC6356449.1"/>
    </source>
</evidence>
<dbReference type="RefSeq" id="WP_386730882.1">
    <property type="nucleotide sequence ID" value="NZ_JBHSTP010000002.1"/>
</dbReference>
<dbReference type="PROSITE" id="PS50006">
    <property type="entry name" value="FHA_DOMAIN"/>
    <property type="match status" value="1"/>
</dbReference>
<evidence type="ECO:0000313" key="10">
    <source>
        <dbReference type="Proteomes" id="UP001596306"/>
    </source>
</evidence>
<accession>A0ABW1VIU8</accession>
<dbReference type="PANTHER" id="PTHR22683:SF1">
    <property type="entry name" value="TYPE VII SECRETION SYSTEM PROTEIN ESSC"/>
    <property type="match status" value="1"/>
</dbReference>
<dbReference type="Pfam" id="PF16697">
    <property type="entry name" value="Yop-YscD_cpl"/>
    <property type="match status" value="1"/>
</dbReference>
<dbReference type="Gene3D" id="3.40.50.300">
    <property type="entry name" value="P-loop containing nucleotide triphosphate hydrolases"/>
    <property type="match status" value="4"/>
</dbReference>
<keyword evidence="2 4" id="KW-0547">Nucleotide-binding</keyword>
<dbReference type="CDD" id="cd01127">
    <property type="entry name" value="TrwB_TraG_TraD_VirD4"/>
    <property type="match status" value="1"/>
</dbReference>
<dbReference type="InterPro" id="IPR050206">
    <property type="entry name" value="FtsK/SpoIIIE/SftA"/>
</dbReference>
<dbReference type="PANTHER" id="PTHR22683">
    <property type="entry name" value="SPORULATION PROTEIN RELATED"/>
    <property type="match status" value="1"/>
</dbReference>
<keyword evidence="1" id="KW-0597">Phosphoprotein</keyword>
<keyword evidence="6" id="KW-0812">Transmembrane</keyword>
<dbReference type="Pfam" id="PF01580">
    <property type="entry name" value="FtsK_SpoIIIE"/>
    <property type="match status" value="2"/>
</dbReference>
<feature type="binding site" evidence="4">
    <location>
        <begin position="698"/>
        <end position="705"/>
    </location>
    <ligand>
        <name>ATP</name>
        <dbReference type="ChEBI" id="CHEBI:30616"/>
    </ligand>
</feature>
<gene>
    <name evidence="9" type="ORF">ACFQB0_10050</name>
</gene>
<feature type="region of interest" description="Disordered" evidence="5">
    <location>
        <begin position="1481"/>
        <end position="1500"/>
    </location>
</feature>
<dbReference type="PROSITE" id="PS50901">
    <property type="entry name" value="FTSK"/>
    <property type="match status" value="2"/>
</dbReference>
<evidence type="ECO:0000259" key="8">
    <source>
        <dbReference type="PROSITE" id="PS50901"/>
    </source>
</evidence>
<dbReference type="SMART" id="SM00382">
    <property type="entry name" value="AAA"/>
    <property type="match status" value="2"/>
</dbReference>
<keyword evidence="6" id="KW-0472">Membrane</keyword>
<feature type="domain" description="FtsK" evidence="8">
    <location>
        <begin position="1008"/>
        <end position="1199"/>
    </location>
</feature>
<feature type="domain" description="FHA" evidence="7">
    <location>
        <begin position="113"/>
        <end position="162"/>
    </location>
</feature>
<comment type="caution">
    <text evidence="9">The sequence shown here is derived from an EMBL/GenBank/DDBJ whole genome shotgun (WGS) entry which is preliminary data.</text>
</comment>
<dbReference type="InterPro" id="IPR032030">
    <property type="entry name" value="YscD_cytoplasmic_dom"/>
</dbReference>
<evidence type="ECO:0000256" key="3">
    <source>
        <dbReference type="ARBA" id="ARBA00022840"/>
    </source>
</evidence>
<keyword evidence="6" id="KW-1133">Transmembrane helix</keyword>
<dbReference type="Gene3D" id="2.60.200.20">
    <property type="match status" value="1"/>
</dbReference>
<keyword evidence="3 4" id="KW-0067">ATP-binding</keyword>
<organism evidence="9 10">
    <name type="scientific">Luethyella okanaganae</name>
    <dbReference type="NCBI Taxonomy" id="69372"/>
    <lineage>
        <taxon>Bacteria</taxon>
        <taxon>Bacillati</taxon>
        <taxon>Actinomycetota</taxon>
        <taxon>Actinomycetes</taxon>
        <taxon>Micrococcales</taxon>
        <taxon>Microbacteriaceae</taxon>
        <taxon>Luethyella</taxon>
    </lineage>
</organism>
<keyword evidence="10" id="KW-1185">Reference proteome</keyword>
<feature type="domain" description="FtsK" evidence="8">
    <location>
        <begin position="680"/>
        <end position="868"/>
    </location>
</feature>
<name>A0ABW1VIU8_9MICO</name>
<evidence type="ECO:0000256" key="1">
    <source>
        <dbReference type="ARBA" id="ARBA00022553"/>
    </source>
</evidence>
<dbReference type="InterPro" id="IPR000253">
    <property type="entry name" value="FHA_dom"/>
</dbReference>
<evidence type="ECO:0000256" key="4">
    <source>
        <dbReference type="PROSITE-ProRule" id="PRU00289"/>
    </source>
</evidence>
<feature type="binding site" evidence="4">
    <location>
        <begin position="1026"/>
        <end position="1033"/>
    </location>
    <ligand>
        <name>ATP</name>
        <dbReference type="ChEBI" id="CHEBI:30616"/>
    </ligand>
</feature>
<feature type="region of interest" description="Disordered" evidence="5">
    <location>
        <begin position="191"/>
        <end position="211"/>
    </location>
</feature>
<evidence type="ECO:0000256" key="6">
    <source>
        <dbReference type="SAM" id="Phobius"/>
    </source>
</evidence>
<evidence type="ECO:0000259" key="7">
    <source>
        <dbReference type="PROSITE" id="PS50006"/>
    </source>
</evidence>
<protein>
    <submittedName>
        <fullName evidence="9">FtsK/SpoIIIE domain-containing protein</fullName>
    </submittedName>
</protein>
<dbReference type="EMBL" id="JBHSTP010000002">
    <property type="protein sequence ID" value="MFC6356449.1"/>
    <property type="molecule type" value="Genomic_DNA"/>
</dbReference>
<dbReference type="InterPro" id="IPR027417">
    <property type="entry name" value="P-loop_NTPase"/>
</dbReference>
<feature type="transmembrane region" description="Helical" evidence="6">
    <location>
        <begin position="235"/>
        <end position="253"/>
    </location>
</feature>
<reference evidence="10" key="1">
    <citation type="journal article" date="2019" name="Int. J. Syst. Evol. Microbiol.">
        <title>The Global Catalogue of Microorganisms (GCM) 10K type strain sequencing project: providing services to taxonomists for standard genome sequencing and annotation.</title>
        <authorList>
            <consortium name="The Broad Institute Genomics Platform"/>
            <consortium name="The Broad Institute Genome Sequencing Center for Infectious Disease"/>
            <person name="Wu L."/>
            <person name="Ma J."/>
        </authorList>
    </citation>
    <scope>NUCLEOTIDE SEQUENCE [LARGE SCALE GENOMIC DNA]</scope>
    <source>
        <strain evidence="10">CCUG 43304</strain>
    </source>
</reference>
<dbReference type="SUPFAM" id="SSF52540">
    <property type="entry name" value="P-loop containing nucleoside triphosphate hydrolases"/>
    <property type="match status" value="2"/>
</dbReference>
<dbReference type="InterPro" id="IPR002543">
    <property type="entry name" value="FtsK_dom"/>
</dbReference>
<dbReference type="SMART" id="SM00240">
    <property type="entry name" value="FHA"/>
    <property type="match status" value="1"/>
</dbReference>